<accession>A0A5A8F6S5</accession>
<evidence type="ECO:0000313" key="3">
    <source>
        <dbReference type="Proteomes" id="UP000322876"/>
    </source>
</evidence>
<gene>
    <name evidence="2" type="ORF">FHQ18_01340</name>
</gene>
<keyword evidence="3" id="KW-1185">Reference proteome</keyword>
<sequence>MNKKIIIISLVVFAIAIFGVYIKKQLSNVSDEKIHERNLTLLSKKLENYKLDEIGVNLLSPGELKKRDLNIKKKDIIKDAAVYEYNYGFFGVSVAKFVYADKNPDIKALEKGLIDQLSKFSVKGTLKYSQENRDTDDLSIRVVKGTMKYKNLERVVGFRAKLITNGNIFYQFIVTFDNTDDKIIELGEKVFSSIRINNE</sequence>
<evidence type="ECO:0000313" key="2">
    <source>
        <dbReference type="EMBL" id="KAA0259550.1"/>
    </source>
</evidence>
<dbReference type="OrthoDB" id="9848088at2"/>
<proteinExistence type="predicted"/>
<feature type="transmembrane region" description="Helical" evidence="1">
    <location>
        <begin position="5"/>
        <end position="22"/>
    </location>
</feature>
<dbReference type="Proteomes" id="UP000322876">
    <property type="component" value="Unassembled WGS sequence"/>
</dbReference>
<keyword evidence="1" id="KW-0472">Membrane</keyword>
<keyword evidence="1" id="KW-1133">Transmembrane helix</keyword>
<dbReference type="AlphaFoldDB" id="A0A5A8F6S5"/>
<organism evidence="2 3">
    <name type="scientific">Deferribacter autotrophicus</name>
    <dbReference type="NCBI Taxonomy" id="500465"/>
    <lineage>
        <taxon>Bacteria</taxon>
        <taxon>Pseudomonadati</taxon>
        <taxon>Deferribacterota</taxon>
        <taxon>Deferribacteres</taxon>
        <taxon>Deferribacterales</taxon>
        <taxon>Deferribacteraceae</taxon>
        <taxon>Deferribacter</taxon>
    </lineage>
</organism>
<reference evidence="2 3" key="1">
    <citation type="submission" date="2019-06" db="EMBL/GenBank/DDBJ databases">
        <title>Genomic insights into carbon and energy metabolism of Deferribacter autotrophicus revealed new metabolic traits in the phylum Deferribacteres.</title>
        <authorList>
            <person name="Slobodkin A.I."/>
            <person name="Slobodkina G.B."/>
            <person name="Allioux M."/>
            <person name="Alain K."/>
            <person name="Jebbar M."/>
            <person name="Shadrin V."/>
            <person name="Kublanov I.V."/>
            <person name="Toshchakov S.V."/>
            <person name="Bonch-Osmolovskaya E.A."/>
        </authorList>
    </citation>
    <scope>NUCLEOTIDE SEQUENCE [LARGE SCALE GENOMIC DNA]</scope>
    <source>
        <strain evidence="2 3">SL50</strain>
    </source>
</reference>
<comment type="caution">
    <text evidence="2">The sequence shown here is derived from an EMBL/GenBank/DDBJ whole genome shotgun (WGS) entry which is preliminary data.</text>
</comment>
<dbReference type="RefSeq" id="WP_149265370.1">
    <property type="nucleotide sequence ID" value="NZ_VFJB01000001.1"/>
</dbReference>
<name>A0A5A8F6S5_9BACT</name>
<protein>
    <submittedName>
        <fullName evidence="2">Uncharacterized protein</fullName>
    </submittedName>
</protein>
<keyword evidence="1" id="KW-0812">Transmembrane</keyword>
<dbReference type="EMBL" id="VFJB01000001">
    <property type="protein sequence ID" value="KAA0259550.1"/>
    <property type="molecule type" value="Genomic_DNA"/>
</dbReference>
<evidence type="ECO:0000256" key="1">
    <source>
        <dbReference type="SAM" id="Phobius"/>
    </source>
</evidence>